<organism evidence="1 2">
    <name type="scientific">Arcicella aquatica</name>
    <dbReference type="NCBI Taxonomy" id="217141"/>
    <lineage>
        <taxon>Bacteria</taxon>
        <taxon>Pseudomonadati</taxon>
        <taxon>Bacteroidota</taxon>
        <taxon>Cytophagia</taxon>
        <taxon>Cytophagales</taxon>
        <taxon>Flectobacillaceae</taxon>
        <taxon>Arcicella</taxon>
    </lineage>
</organism>
<comment type="caution">
    <text evidence="1">The sequence shown here is derived from an EMBL/GenBank/DDBJ whole genome shotgun (WGS) entry which is preliminary data.</text>
</comment>
<dbReference type="EMBL" id="JAYFUL010000012">
    <property type="protein sequence ID" value="MEA5258079.1"/>
    <property type="molecule type" value="Genomic_DNA"/>
</dbReference>
<accession>A0ABU5QN09</accession>
<reference evidence="1 2" key="1">
    <citation type="submission" date="2023-12" db="EMBL/GenBank/DDBJ databases">
        <title>Novel species of the genus Arcicella isolated from rivers.</title>
        <authorList>
            <person name="Lu H."/>
        </authorList>
    </citation>
    <scope>NUCLEOTIDE SEQUENCE [LARGE SCALE GENOMIC DNA]</scope>
    <source>
        <strain evidence="1 2">LMG 21963</strain>
    </source>
</reference>
<sequence>MEPITATALTSIVTYLATKLKENQSVKTFFDDFTEATVNWIRPIFLKEDGSEEKIIQKLKENPDSQAKQDTIKAAIASEIEDNPEAEKWLLEMVKIIAEKTGNTTTNTMTVTGDGNYSFQGIRGSTIIIHK</sequence>
<dbReference type="Proteomes" id="UP001304671">
    <property type="component" value="Unassembled WGS sequence"/>
</dbReference>
<evidence type="ECO:0000313" key="2">
    <source>
        <dbReference type="Proteomes" id="UP001304671"/>
    </source>
</evidence>
<evidence type="ECO:0000313" key="1">
    <source>
        <dbReference type="EMBL" id="MEA5258079.1"/>
    </source>
</evidence>
<gene>
    <name evidence="1" type="ORF">VB264_09805</name>
</gene>
<protein>
    <recommendedName>
        <fullName evidence="3">Lumazine-binding protein</fullName>
    </recommendedName>
</protein>
<dbReference type="RefSeq" id="WP_323248912.1">
    <property type="nucleotide sequence ID" value="NZ_JAYFUL010000012.1"/>
</dbReference>
<proteinExistence type="predicted"/>
<evidence type="ECO:0008006" key="3">
    <source>
        <dbReference type="Google" id="ProtNLM"/>
    </source>
</evidence>
<name>A0ABU5QN09_9BACT</name>
<keyword evidence="2" id="KW-1185">Reference proteome</keyword>